<comment type="caution">
    <text evidence="1">The sequence shown here is derived from an EMBL/GenBank/DDBJ whole genome shotgun (WGS) entry which is preliminary data.</text>
</comment>
<keyword evidence="2" id="KW-1185">Reference proteome</keyword>
<evidence type="ECO:0000313" key="2">
    <source>
        <dbReference type="Proteomes" id="UP001205998"/>
    </source>
</evidence>
<dbReference type="EMBL" id="MU553649">
    <property type="protein sequence ID" value="KAI5615873.1"/>
    <property type="molecule type" value="Genomic_DNA"/>
</dbReference>
<dbReference type="AlphaFoldDB" id="A0AAD5AG34"/>
<reference evidence="1" key="1">
    <citation type="submission" date="2018-07" db="EMBL/GenBank/DDBJ databases">
        <title>Comparative genomics of catfishes provides insights into carnivory and benthic adaptation.</title>
        <authorList>
            <person name="Zhang Y."/>
            <person name="Wang D."/>
            <person name="Peng Z."/>
            <person name="Zheng S."/>
            <person name="Shao F."/>
            <person name="Tao W."/>
        </authorList>
    </citation>
    <scope>NUCLEOTIDE SEQUENCE</scope>
    <source>
        <strain evidence="1">Chongqing</strain>
    </source>
</reference>
<evidence type="ECO:0000313" key="1">
    <source>
        <dbReference type="EMBL" id="KAI5615873.1"/>
    </source>
</evidence>
<name>A0AAD5AG34_SILAS</name>
<gene>
    <name evidence="1" type="ORF">C0J50_10718</name>
</gene>
<protein>
    <submittedName>
        <fullName evidence="1">Uncharacterized protein</fullName>
    </submittedName>
</protein>
<accession>A0AAD5AG34</accession>
<sequence>MGENPEEYALWRPWMEERIAKLEESATSLKDTDKSCHQLNILLNEPGAQEFDPQISFFILDYNGFYLTYRNCRFVISINSISRSFVLSTIQDLLSARLPNLTDSLTVLNFTYEKLSETSYVVTFTLNINNISIPENPDLRNNTYNTVQSIVNNAVSEHDNDHTNAVTNVQ</sequence>
<proteinExistence type="predicted"/>
<dbReference type="Proteomes" id="UP001205998">
    <property type="component" value="Unassembled WGS sequence"/>
</dbReference>
<organism evidence="1 2">
    <name type="scientific">Silurus asotus</name>
    <name type="common">Amur catfish</name>
    <name type="synonym">Parasilurus asotus</name>
    <dbReference type="NCBI Taxonomy" id="30991"/>
    <lineage>
        <taxon>Eukaryota</taxon>
        <taxon>Metazoa</taxon>
        <taxon>Chordata</taxon>
        <taxon>Craniata</taxon>
        <taxon>Vertebrata</taxon>
        <taxon>Euteleostomi</taxon>
        <taxon>Actinopterygii</taxon>
        <taxon>Neopterygii</taxon>
        <taxon>Teleostei</taxon>
        <taxon>Ostariophysi</taxon>
        <taxon>Siluriformes</taxon>
        <taxon>Siluridae</taxon>
        <taxon>Silurus</taxon>
    </lineage>
</organism>